<accession>A0A4Z1PEG1</accession>
<evidence type="ECO:0000313" key="12">
    <source>
        <dbReference type="Proteomes" id="UP000298493"/>
    </source>
</evidence>
<evidence type="ECO:0000256" key="6">
    <source>
        <dbReference type="ARBA" id="ARBA00022827"/>
    </source>
</evidence>
<comment type="caution">
    <text evidence="11">The sequence shown here is derived from an EMBL/GenBank/DDBJ whole genome shotgun (WGS) entry which is preliminary data.</text>
</comment>
<dbReference type="PANTHER" id="PTHR42802:SF1">
    <property type="entry name" value="L-ORNITHINE N(5)-MONOOXYGENASE"/>
    <property type="match status" value="1"/>
</dbReference>
<proteinExistence type="inferred from homology"/>
<organism evidence="11 12">
    <name type="scientific">Venturia nashicola</name>
    <dbReference type="NCBI Taxonomy" id="86259"/>
    <lineage>
        <taxon>Eukaryota</taxon>
        <taxon>Fungi</taxon>
        <taxon>Dikarya</taxon>
        <taxon>Ascomycota</taxon>
        <taxon>Pezizomycotina</taxon>
        <taxon>Dothideomycetes</taxon>
        <taxon>Pleosporomycetidae</taxon>
        <taxon>Venturiales</taxon>
        <taxon>Venturiaceae</taxon>
        <taxon>Venturia</taxon>
    </lineage>
</organism>
<dbReference type="InterPro" id="IPR025700">
    <property type="entry name" value="Lys/Orn_oxygenase"/>
</dbReference>
<dbReference type="GO" id="GO:0016491">
    <property type="term" value="F:oxidoreductase activity"/>
    <property type="evidence" value="ECO:0007669"/>
    <property type="project" value="UniProtKB-KW"/>
</dbReference>
<comment type="similarity">
    <text evidence="3">Belongs to the lysine N(6)-hydroxylase/L-ornithine N(5)-oxygenase family.</text>
</comment>
<dbReference type="Proteomes" id="UP000298493">
    <property type="component" value="Unassembled WGS sequence"/>
</dbReference>
<dbReference type="PANTHER" id="PTHR42802">
    <property type="entry name" value="MONOOXYGENASE"/>
    <property type="match status" value="1"/>
</dbReference>
<gene>
    <name evidence="11" type="ORF">E6O75_ATG00662</name>
</gene>
<comment type="catalytic activity">
    <reaction evidence="9">
        <text>L-ornithine + NADPH + O2 = N(5)-hydroxy-L-ornithine + NADP(+) + H2O</text>
        <dbReference type="Rhea" id="RHEA:41508"/>
        <dbReference type="ChEBI" id="CHEBI:15377"/>
        <dbReference type="ChEBI" id="CHEBI:15379"/>
        <dbReference type="ChEBI" id="CHEBI:46911"/>
        <dbReference type="ChEBI" id="CHEBI:57783"/>
        <dbReference type="ChEBI" id="CHEBI:58349"/>
        <dbReference type="ChEBI" id="CHEBI:78275"/>
        <dbReference type="EC" id="1.14.13.196"/>
    </reaction>
</comment>
<comment type="pathway">
    <text evidence="2">Siderophore biosynthesis.</text>
</comment>
<protein>
    <recommendedName>
        <fullName evidence="4">L-ornithine N(5)-monooxygenase [NAD(P)H]</fullName>
        <ecNumber evidence="4">1.14.13.196</ecNumber>
    </recommendedName>
</protein>
<dbReference type="OrthoDB" id="3519933at2759"/>
<dbReference type="InterPro" id="IPR036188">
    <property type="entry name" value="FAD/NAD-bd_sf"/>
</dbReference>
<evidence type="ECO:0000256" key="5">
    <source>
        <dbReference type="ARBA" id="ARBA00022630"/>
    </source>
</evidence>
<dbReference type="AlphaFoldDB" id="A0A4Z1PEG1"/>
<dbReference type="SUPFAM" id="SSF51905">
    <property type="entry name" value="FAD/NAD(P)-binding domain"/>
    <property type="match status" value="2"/>
</dbReference>
<dbReference type="Gene3D" id="3.50.50.60">
    <property type="entry name" value="FAD/NAD(P)-binding domain"/>
    <property type="match status" value="1"/>
</dbReference>
<dbReference type="GO" id="GO:0006879">
    <property type="term" value="P:intracellular iron ion homeostasis"/>
    <property type="evidence" value="ECO:0007669"/>
    <property type="project" value="TreeGrafter"/>
</dbReference>
<dbReference type="PRINTS" id="PR00368">
    <property type="entry name" value="FADPNR"/>
</dbReference>
<evidence type="ECO:0000256" key="2">
    <source>
        <dbReference type="ARBA" id="ARBA00004924"/>
    </source>
</evidence>
<comment type="catalytic activity">
    <reaction evidence="10">
        <text>L-ornithine + NADH + O2 = N(5)-hydroxy-L-ornithine + NAD(+) + H2O</text>
        <dbReference type="Rhea" id="RHEA:41512"/>
        <dbReference type="ChEBI" id="CHEBI:15377"/>
        <dbReference type="ChEBI" id="CHEBI:15379"/>
        <dbReference type="ChEBI" id="CHEBI:46911"/>
        <dbReference type="ChEBI" id="CHEBI:57540"/>
        <dbReference type="ChEBI" id="CHEBI:57945"/>
        <dbReference type="ChEBI" id="CHEBI:78275"/>
        <dbReference type="EC" id="1.14.13.196"/>
    </reaction>
</comment>
<evidence type="ECO:0000256" key="10">
    <source>
        <dbReference type="ARBA" id="ARBA00049248"/>
    </source>
</evidence>
<dbReference type="STRING" id="86259.A0A4Z1PEG1"/>
<keyword evidence="12" id="KW-1185">Reference proteome</keyword>
<reference evidence="11 12" key="1">
    <citation type="submission" date="2019-04" db="EMBL/GenBank/DDBJ databases">
        <title>High contiguity whole genome sequence and gene annotation resource for two Venturia nashicola isolates.</title>
        <authorList>
            <person name="Prokchorchik M."/>
            <person name="Won K."/>
            <person name="Lee Y."/>
            <person name="Choi E.D."/>
            <person name="Segonzac C."/>
            <person name="Sohn K.H."/>
        </authorList>
    </citation>
    <scope>NUCLEOTIDE SEQUENCE [LARGE SCALE GENOMIC DNA]</scope>
    <source>
        <strain evidence="11 12">PRI2</strain>
    </source>
</reference>
<dbReference type="Pfam" id="PF13434">
    <property type="entry name" value="Lys_Orn_oxgnase"/>
    <property type="match status" value="1"/>
</dbReference>
<evidence type="ECO:0000256" key="3">
    <source>
        <dbReference type="ARBA" id="ARBA00007588"/>
    </source>
</evidence>
<evidence type="ECO:0000256" key="9">
    <source>
        <dbReference type="ARBA" id="ARBA00047598"/>
    </source>
</evidence>
<keyword evidence="7" id="KW-0521">NADP</keyword>
<evidence type="ECO:0000256" key="7">
    <source>
        <dbReference type="ARBA" id="ARBA00022857"/>
    </source>
</evidence>
<evidence type="ECO:0000256" key="8">
    <source>
        <dbReference type="ARBA" id="ARBA00023002"/>
    </source>
</evidence>
<evidence type="ECO:0000313" key="11">
    <source>
        <dbReference type="EMBL" id="TID27895.1"/>
    </source>
</evidence>
<sequence>MSTTSSSSKAAASASTTSTADNPYDVVCVGFGPAALSLAIALYEQPKPLKVLFIERQSSFSWRGENFPMDRSSMRTNLLQDLVTIRNPLSRFTFLNYLWSTDSLIAYTNLGQMNPPRLVFAKYLAWCASHIDAKGWTRYSQAVKDMEPMSKSNNDVDLWKINVQDGKTGVTASPVFAKKVILALGEQPKLPRALSGFQFNDKVLHSVDFMKTLPKLREWKGPSLNIAVVGGNNEAVEILEQCGSYLNSAKVTLYLSDEAFRQTDENPFIGTLVAKSKGGSPGSDSTTVQKEALASLYTSQYESRIRAERAGKEHFLDIQSSTDVLGVEQANDKIVLKLLDKAATGHSPPFDFVFLASGYERGLQEDLIAPAKHLLDSRDGTISVDKDYKVMFRRGAMASDLGVWIMDAFAKGGDDTFPSVALRSGMVAKSLLVASQPPKKEHKVVHAPTERAVL</sequence>
<keyword evidence="8" id="KW-0560">Oxidoreductase</keyword>
<evidence type="ECO:0000256" key="1">
    <source>
        <dbReference type="ARBA" id="ARBA00001974"/>
    </source>
</evidence>
<evidence type="ECO:0000256" key="4">
    <source>
        <dbReference type="ARBA" id="ARBA00012881"/>
    </source>
</evidence>
<dbReference type="EMBL" id="SNSC02000001">
    <property type="protein sequence ID" value="TID27895.1"/>
    <property type="molecule type" value="Genomic_DNA"/>
</dbReference>
<keyword evidence="5" id="KW-0285">Flavoprotein</keyword>
<name>A0A4Z1PEG1_9PEZI</name>
<keyword evidence="6" id="KW-0274">FAD</keyword>
<dbReference type="EC" id="1.14.13.196" evidence="4"/>
<comment type="cofactor">
    <cofactor evidence="1">
        <name>FAD</name>
        <dbReference type="ChEBI" id="CHEBI:57692"/>
    </cofactor>
</comment>